<reference evidence="5 6" key="1">
    <citation type="journal article" date="2019" name="Sci. Rep.">
        <title>Orb-weaving spider Araneus ventricosus genome elucidates the spidroin gene catalogue.</title>
        <authorList>
            <person name="Kono N."/>
            <person name="Nakamura H."/>
            <person name="Ohtoshi R."/>
            <person name="Moran D.A.P."/>
            <person name="Shinohara A."/>
            <person name="Yoshida Y."/>
            <person name="Fujiwara M."/>
            <person name="Mori M."/>
            <person name="Tomita M."/>
            <person name="Arakawa K."/>
        </authorList>
    </citation>
    <scope>NUCLEOTIDE SEQUENCE [LARGE SCALE GENOMIC DNA]</scope>
</reference>
<proteinExistence type="predicted"/>
<dbReference type="InterPro" id="IPR001747">
    <property type="entry name" value="Vitellogenin_N"/>
</dbReference>
<dbReference type="InterPro" id="IPR015819">
    <property type="entry name" value="Lipid_transp_b-sht_shell"/>
</dbReference>
<evidence type="ECO:0000256" key="2">
    <source>
        <dbReference type="SAM" id="MobiDB-lite"/>
    </source>
</evidence>
<dbReference type="Proteomes" id="UP000499080">
    <property type="component" value="Unassembled WGS sequence"/>
</dbReference>
<feature type="chain" id="PRO_5021472001" description="Vitellogenin domain-containing protein" evidence="3">
    <location>
        <begin position="20"/>
        <end position="239"/>
    </location>
</feature>
<protein>
    <recommendedName>
        <fullName evidence="4">Vitellogenin domain-containing protein</fullName>
    </recommendedName>
</protein>
<dbReference type="Pfam" id="PF01347">
    <property type="entry name" value="Vitellogenin_N"/>
    <property type="match status" value="1"/>
</dbReference>
<name>A0A4Y2UE70_ARAVE</name>
<evidence type="ECO:0000256" key="1">
    <source>
        <dbReference type="ARBA" id="ARBA00022729"/>
    </source>
</evidence>
<dbReference type="GO" id="GO:0005319">
    <property type="term" value="F:lipid transporter activity"/>
    <property type="evidence" value="ECO:0007669"/>
    <property type="project" value="InterPro"/>
</dbReference>
<dbReference type="AlphaFoldDB" id="A0A4Y2UE70"/>
<dbReference type="Gene3D" id="2.30.230.10">
    <property type="entry name" value="Lipovitellin, beta-sheet shell regions, chain A"/>
    <property type="match status" value="1"/>
</dbReference>
<feature type="signal peptide" evidence="3">
    <location>
        <begin position="1"/>
        <end position="19"/>
    </location>
</feature>
<dbReference type="InterPro" id="IPR015816">
    <property type="entry name" value="Vitellinogen_b-sht_N"/>
</dbReference>
<dbReference type="OrthoDB" id="6424161at2759"/>
<evidence type="ECO:0000313" key="5">
    <source>
        <dbReference type="EMBL" id="GBO10404.1"/>
    </source>
</evidence>
<feature type="region of interest" description="Disordered" evidence="2">
    <location>
        <begin position="134"/>
        <end position="162"/>
    </location>
</feature>
<feature type="domain" description="Vitellogenin" evidence="4">
    <location>
        <begin position="154"/>
        <end position="239"/>
    </location>
</feature>
<gene>
    <name evidence="5" type="ORF">AVEN_41519_1</name>
</gene>
<accession>A0A4Y2UE70</accession>
<evidence type="ECO:0000256" key="3">
    <source>
        <dbReference type="SAM" id="SignalP"/>
    </source>
</evidence>
<organism evidence="5 6">
    <name type="scientific">Araneus ventricosus</name>
    <name type="common">Orbweaver spider</name>
    <name type="synonym">Epeira ventricosa</name>
    <dbReference type="NCBI Taxonomy" id="182803"/>
    <lineage>
        <taxon>Eukaryota</taxon>
        <taxon>Metazoa</taxon>
        <taxon>Ecdysozoa</taxon>
        <taxon>Arthropoda</taxon>
        <taxon>Chelicerata</taxon>
        <taxon>Arachnida</taxon>
        <taxon>Araneae</taxon>
        <taxon>Araneomorphae</taxon>
        <taxon>Entelegynae</taxon>
        <taxon>Araneoidea</taxon>
        <taxon>Araneidae</taxon>
        <taxon>Araneus</taxon>
    </lineage>
</organism>
<keyword evidence="6" id="KW-1185">Reference proteome</keyword>
<comment type="caution">
    <text evidence="5">The sequence shown here is derived from an EMBL/GenBank/DDBJ whole genome shotgun (WGS) entry which is preliminary data.</text>
</comment>
<evidence type="ECO:0000313" key="6">
    <source>
        <dbReference type="Proteomes" id="UP000499080"/>
    </source>
</evidence>
<dbReference type="EMBL" id="BGPR01035526">
    <property type="protein sequence ID" value="GBO10404.1"/>
    <property type="molecule type" value="Genomic_DNA"/>
</dbReference>
<sequence>MAICLVAFALVAISALGRSDPLRYDNEGFVTRINCQAREPQHFLYSSITDLWGMAGGQIVLSADVVLRCLGDDSGGKYGPEALKYKVEIANLLISENRENKMQSMVREKRGAREFFSRSWTEVKDFFKRVFGRKPRPQPEVSRAAHPDPTEAPPTEEPEEDLDMSEYNSLYSAPFQFIQLANGSIPEIRFAENEVDTRVKNFKRHLVDAFSTQLSFDQRKQKVVEQSVIGEHTSNYNIS</sequence>
<keyword evidence="1 3" id="KW-0732">Signal</keyword>
<evidence type="ECO:0000259" key="4">
    <source>
        <dbReference type="Pfam" id="PF01347"/>
    </source>
</evidence>
<dbReference type="SUPFAM" id="SSF56968">
    <property type="entry name" value="Lipovitellin-phosvitin complex, beta-sheet shell regions"/>
    <property type="match status" value="1"/>
</dbReference>